<dbReference type="AlphaFoldDB" id="K0SJL4"/>
<comment type="caution">
    <text evidence="2">The sequence shown here is derived from an EMBL/GenBank/DDBJ whole genome shotgun (WGS) entry which is preliminary data.</text>
</comment>
<protein>
    <submittedName>
        <fullName evidence="2">Uncharacterized protein</fullName>
    </submittedName>
</protein>
<organism evidence="2 3">
    <name type="scientific">Thalassiosira oceanica</name>
    <name type="common">Marine diatom</name>
    <dbReference type="NCBI Taxonomy" id="159749"/>
    <lineage>
        <taxon>Eukaryota</taxon>
        <taxon>Sar</taxon>
        <taxon>Stramenopiles</taxon>
        <taxon>Ochrophyta</taxon>
        <taxon>Bacillariophyta</taxon>
        <taxon>Coscinodiscophyceae</taxon>
        <taxon>Thalassiosirophycidae</taxon>
        <taxon>Thalassiosirales</taxon>
        <taxon>Thalassiosiraceae</taxon>
        <taxon>Thalassiosira</taxon>
    </lineage>
</organism>
<dbReference type="EMBL" id="AGNL01014913">
    <property type="protein sequence ID" value="EJK66483.1"/>
    <property type="molecule type" value="Genomic_DNA"/>
</dbReference>
<sequence>MPAPPPDSLRTRAEAKDKAALSLGAGPGRRSSPPASGPSELSASGSSPSSTPTTTPDRAGKHARPLVDARPGGEAQAPQPSSSSVLNESDHLKSPGIIPGAVLVEHVHRDSSHVISDKTDSVDWRSGCSSTPGQPGYATSDHLGKAETAERKAAALRVASAKPNELELAYSYYRRGELPSSLRN</sequence>
<feature type="compositionally biased region" description="Polar residues" evidence="1">
    <location>
        <begin position="78"/>
        <end position="87"/>
    </location>
</feature>
<evidence type="ECO:0000313" key="3">
    <source>
        <dbReference type="Proteomes" id="UP000266841"/>
    </source>
</evidence>
<evidence type="ECO:0000256" key="1">
    <source>
        <dbReference type="SAM" id="MobiDB-lite"/>
    </source>
</evidence>
<proteinExistence type="predicted"/>
<gene>
    <name evidence="2" type="ORF">THAOC_12598</name>
</gene>
<reference evidence="2 3" key="1">
    <citation type="journal article" date="2012" name="Genome Biol.">
        <title>Genome and low-iron response of an oceanic diatom adapted to chronic iron limitation.</title>
        <authorList>
            <person name="Lommer M."/>
            <person name="Specht M."/>
            <person name="Roy A.S."/>
            <person name="Kraemer L."/>
            <person name="Andreson R."/>
            <person name="Gutowska M.A."/>
            <person name="Wolf J."/>
            <person name="Bergner S.V."/>
            <person name="Schilhabel M.B."/>
            <person name="Klostermeier U.C."/>
            <person name="Beiko R.G."/>
            <person name="Rosenstiel P."/>
            <person name="Hippler M."/>
            <person name="Laroche J."/>
        </authorList>
    </citation>
    <scope>NUCLEOTIDE SEQUENCE [LARGE SCALE GENOMIC DNA]</scope>
    <source>
        <strain evidence="2 3">CCMP1005</strain>
    </source>
</reference>
<name>K0SJL4_THAOC</name>
<feature type="compositionally biased region" description="Low complexity" evidence="1">
    <location>
        <begin position="28"/>
        <end position="56"/>
    </location>
</feature>
<feature type="region of interest" description="Disordered" evidence="1">
    <location>
        <begin position="112"/>
        <end position="141"/>
    </location>
</feature>
<keyword evidence="3" id="KW-1185">Reference proteome</keyword>
<dbReference type="Proteomes" id="UP000266841">
    <property type="component" value="Unassembled WGS sequence"/>
</dbReference>
<feature type="compositionally biased region" description="Basic and acidic residues" evidence="1">
    <location>
        <begin position="9"/>
        <end position="19"/>
    </location>
</feature>
<accession>K0SJL4</accession>
<feature type="compositionally biased region" description="Basic and acidic residues" evidence="1">
    <location>
        <begin position="112"/>
        <end position="123"/>
    </location>
</feature>
<evidence type="ECO:0000313" key="2">
    <source>
        <dbReference type="EMBL" id="EJK66483.1"/>
    </source>
</evidence>
<feature type="region of interest" description="Disordered" evidence="1">
    <location>
        <begin position="1"/>
        <end position="97"/>
    </location>
</feature>